<name>A0ABP9L868_9ACTN</name>
<feature type="compositionally biased region" description="Low complexity" evidence="1">
    <location>
        <begin position="13"/>
        <end position="25"/>
    </location>
</feature>
<evidence type="ECO:0000313" key="3">
    <source>
        <dbReference type="Proteomes" id="UP001500124"/>
    </source>
</evidence>
<evidence type="ECO:0000313" key="2">
    <source>
        <dbReference type="EMBL" id="GAA5071023.1"/>
    </source>
</evidence>
<evidence type="ECO:0000256" key="1">
    <source>
        <dbReference type="SAM" id="MobiDB-lite"/>
    </source>
</evidence>
<reference evidence="3" key="1">
    <citation type="journal article" date="2019" name="Int. J. Syst. Evol. Microbiol.">
        <title>The Global Catalogue of Microorganisms (GCM) 10K type strain sequencing project: providing services to taxonomists for standard genome sequencing and annotation.</title>
        <authorList>
            <consortium name="The Broad Institute Genomics Platform"/>
            <consortium name="The Broad Institute Genome Sequencing Center for Infectious Disease"/>
            <person name="Wu L."/>
            <person name="Ma J."/>
        </authorList>
    </citation>
    <scope>NUCLEOTIDE SEQUENCE [LARGE SCALE GENOMIC DNA]</scope>
    <source>
        <strain evidence="3">JCM 18410</strain>
    </source>
</reference>
<gene>
    <name evidence="2" type="ORF">GCM10023336_56680</name>
</gene>
<dbReference type="Proteomes" id="UP001500124">
    <property type="component" value="Unassembled WGS sequence"/>
</dbReference>
<dbReference type="RefSeq" id="WP_345670916.1">
    <property type="nucleotide sequence ID" value="NZ_BAABKC010000087.1"/>
</dbReference>
<organism evidence="2 3">
    <name type="scientific">Streptomyces similanensis</name>
    <dbReference type="NCBI Taxonomy" id="1274988"/>
    <lineage>
        <taxon>Bacteria</taxon>
        <taxon>Bacillati</taxon>
        <taxon>Actinomycetota</taxon>
        <taxon>Actinomycetes</taxon>
        <taxon>Kitasatosporales</taxon>
        <taxon>Streptomycetaceae</taxon>
        <taxon>Streptomyces</taxon>
    </lineage>
</organism>
<proteinExistence type="predicted"/>
<comment type="caution">
    <text evidence="2">The sequence shown here is derived from an EMBL/GenBank/DDBJ whole genome shotgun (WGS) entry which is preliminary data.</text>
</comment>
<accession>A0ABP9L868</accession>
<sequence>MATNTTLKKAAPDADTTAAEATEAAESARRIPAVVGPPLGVGDDPVSITLSHHLRIDGADYVPGAQVKVSPDYARRLRAQGFIART</sequence>
<dbReference type="EMBL" id="BAABKC010000087">
    <property type="protein sequence ID" value="GAA5071023.1"/>
    <property type="molecule type" value="Genomic_DNA"/>
</dbReference>
<feature type="region of interest" description="Disordered" evidence="1">
    <location>
        <begin position="1"/>
        <end position="37"/>
    </location>
</feature>
<protein>
    <submittedName>
        <fullName evidence="2">Uncharacterized protein</fullName>
    </submittedName>
</protein>
<keyword evidence="3" id="KW-1185">Reference proteome</keyword>